<gene>
    <name evidence="6" type="ORF">KDH_60880</name>
</gene>
<dbReference type="CDD" id="cd00383">
    <property type="entry name" value="trans_reg_C"/>
    <property type="match status" value="1"/>
</dbReference>
<evidence type="ECO:0000259" key="4">
    <source>
        <dbReference type="PROSITE" id="PS50110"/>
    </source>
</evidence>
<accession>A0ABQ6FY93</accession>
<dbReference type="PROSITE" id="PS50110">
    <property type="entry name" value="RESPONSE_REGULATORY"/>
    <property type="match status" value="1"/>
</dbReference>
<dbReference type="EMBL" id="BSRI01000002">
    <property type="protein sequence ID" value="GLV59261.1"/>
    <property type="molecule type" value="Genomic_DNA"/>
</dbReference>
<evidence type="ECO:0000256" key="3">
    <source>
        <dbReference type="PROSITE-ProRule" id="PRU01091"/>
    </source>
</evidence>
<reference evidence="6 7" key="1">
    <citation type="submission" date="2023-02" db="EMBL/GenBank/DDBJ databases">
        <title>Dictyobacter halimunensis sp. nov., a new member of the class Ktedonobacteria from forest soil in a geothermal area.</title>
        <authorList>
            <person name="Rachmania M.K."/>
            <person name="Ningsih F."/>
            <person name="Sakai Y."/>
            <person name="Yabe S."/>
            <person name="Yokota A."/>
            <person name="Sjamsuridzal W."/>
        </authorList>
    </citation>
    <scope>NUCLEOTIDE SEQUENCE [LARGE SCALE GENOMIC DNA]</scope>
    <source>
        <strain evidence="6 7">S3.2.2.5</strain>
    </source>
</reference>
<dbReference type="Gene3D" id="6.10.250.690">
    <property type="match status" value="1"/>
</dbReference>
<dbReference type="InterPro" id="IPR039420">
    <property type="entry name" value="WalR-like"/>
</dbReference>
<sequence length="227" mass="25853">MMAKILVVEDEKQIVSFLRRGLMYKGFEVISAENGNEAIKKAEHAAPDLVILDIMLPDFDGFELCRYLRATGNETLPILMLTAKDDLADKITGLDSGADDYITKPFDFEELVARIRAALRRVESLHQSNQRIEIGDLVMDTSAHQVWRAEELVELTRREYDLLEFLAQNAGHVLSKERIFERVWGYDNEAELEVIKVYINYLRSKLNAGGKPDLIHAVRGIGYVLRA</sequence>
<keyword evidence="2" id="KW-0597">Phosphoprotein</keyword>
<dbReference type="SMART" id="SM00448">
    <property type="entry name" value="REC"/>
    <property type="match status" value="1"/>
</dbReference>
<keyword evidence="1 3" id="KW-0238">DNA-binding</keyword>
<feature type="modified residue" description="4-aspartylphosphate" evidence="2">
    <location>
        <position position="53"/>
    </location>
</feature>
<dbReference type="InterPro" id="IPR036388">
    <property type="entry name" value="WH-like_DNA-bd_sf"/>
</dbReference>
<dbReference type="InterPro" id="IPR011006">
    <property type="entry name" value="CheY-like_superfamily"/>
</dbReference>
<dbReference type="Proteomes" id="UP001344906">
    <property type="component" value="Unassembled WGS sequence"/>
</dbReference>
<feature type="domain" description="OmpR/PhoB-type" evidence="5">
    <location>
        <begin position="129"/>
        <end position="227"/>
    </location>
</feature>
<dbReference type="InterPro" id="IPR001789">
    <property type="entry name" value="Sig_transdc_resp-reg_receiver"/>
</dbReference>
<feature type="domain" description="Response regulatory" evidence="4">
    <location>
        <begin position="4"/>
        <end position="119"/>
    </location>
</feature>
<dbReference type="InterPro" id="IPR001867">
    <property type="entry name" value="OmpR/PhoB-type_DNA-bd"/>
</dbReference>
<dbReference type="PROSITE" id="PS51755">
    <property type="entry name" value="OMPR_PHOB"/>
    <property type="match status" value="1"/>
</dbReference>
<keyword evidence="7" id="KW-1185">Reference proteome</keyword>
<dbReference type="GO" id="GO:0003677">
    <property type="term" value="F:DNA binding"/>
    <property type="evidence" value="ECO:0007669"/>
    <property type="project" value="UniProtKB-KW"/>
</dbReference>
<comment type="caution">
    <text evidence="6">The sequence shown here is derived from an EMBL/GenBank/DDBJ whole genome shotgun (WGS) entry which is preliminary data.</text>
</comment>
<evidence type="ECO:0000313" key="7">
    <source>
        <dbReference type="Proteomes" id="UP001344906"/>
    </source>
</evidence>
<dbReference type="Pfam" id="PF00486">
    <property type="entry name" value="Trans_reg_C"/>
    <property type="match status" value="1"/>
</dbReference>
<dbReference type="SMART" id="SM00862">
    <property type="entry name" value="Trans_reg_C"/>
    <property type="match status" value="1"/>
</dbReference>
<dbReference type="Gene3D" id="3.40.50.2300">
    <property type="match status" value="1"/>
</dbReference>
<dbReference type="RefSeq" id="WP_338255835.1">
    <property type="nucleotide sequence ID" value="NZ_BSRI01000002.1"/>
</dbReference>
<evidence type="ECO:0000256" key="1">
    <source>
        <dbReference type="ARBA" id="ARBA00023125"/>
    </source>
</evidence>
<dbReference type="SUPFAM" id="SSF52172">
    <property type="entry name" value="CheY-like"/>
    <property type="match status" value="1"/>
</dbReference>
<dbReference type="PANTHER" id="PTHR48111:SF28">
    <property type="entry name" value="TRANSCRIPTIONAL REGULATORY PROTEIN TCRX-RELATED"/>
    <property type="match status" value="1"/>
</dbReference>
<dbReference type="Gene3D" id="1.10.10.10">
    <property type="entry name" value="Winged helix-like DNA-binding domain superfamily/Winged helix DNA-binding domain"/>
    <property type="match status" value="1"/>
</dbReference>
<feature type="DNA-binding region" description="OmpR/PhoB-type" evidence="3">
    <location>
        <begin position="129"/>
        <end position="227"/>
    </location>
</feature>
<protein>
    <submittedName>
        <fullName evidence="6">DNA-binding response regulator</fullName>
    </submittedName>
</protein>
<name>A0ABQ6FY93_9CHLR</name>
<evidence type="ECO:0000256" key="2">
    <source>
        <dbReference type="PROSITE-ProRule" id="PRU00169"/>
    </source>
</evidence>
<proteinExistence type="predicted"/>
<evidence type="ECO:0000259" key="5">
    <source>
        <dbReference type="PROSITE" id="PS51755"/>
    </source>
</evidence>
<organism evidence="6 7">
    <name type="scientific">Dictyobacter halimunensis</name>
    <dbReference type="NCBI Taxonomy" id="3026934"/>
    <lineage>
        <taxon>Bacteria</taxon>
        <taxon>Bacillati</taxon>
        <taxon>Chloroflexota</taxon>
        <taxon>Ktedonobacteria</taxon>
        <taxon>Ktedonobacterales</taxon>
        <taxon>Dictyobacteraceae</taxon>
        <taxon>Dictyobacter</taxon>
    </lineage>
</organism>
<dbReference type="Pfam" id="PF00072">
    <property type="entry name" value="Response_reg"/>
    <property type="match status" value="1"/>
</dbReference>
<dbReference type="PANTHER" id="PTHR48111">
    <property type="entry name" value="REGULATOR OF RPOS"/>
    <property type="match status" value="1"/>
</dbReference>
<evidence type="ECO:0000313" key="6">
    <source>
        <dbReference type="EMBL" id="GLV59261.1"/>
    </source>
</evidence>